<organism evidence="1">
    <name type="scientific">Aegilops tauschii</name>
    <name type="common">Tausch's goatgrass</name>
    <name type="synonym">Aegilops squarrosa</name>
    <dbReference type="NCBI Taxonomy" id="37682"/>
    <lineage>
        <taxon>Eukaryota</taxon>
        <taxon>Viridiplantae</taxon>
        <taxon>Streptophyta</taxon>
        <taxon>Embryophyta</taxon>
        <taxon>Tracheophyta</taxon>
        <taxon>Spermatophyta</taxon>
        <taxon>Magnoliopsida</taxon>
        <taxon>Liliopsida</taxon>
        <taxon>Poales</taxon>
        <taxon>Poaceae</taxon>
        <taxon>BOP clade</taxon>
        <taxon>Pooideae</taxon>
        <taxon>Triticodae</taxon>
        <taxon>Triticeae</taxon>
        <taxon>Triticinae</taxon>
        <taxon>Aegilops</taxon>
    </lineage>
</organism>
<name>N1R1Z2_AEGTA</name>
<proteinExistence type="predicted"/>
<evidence type="ECO:0008006" key="2">
    <source>
        <dbReference type="Google" id="ProtNLM"/>
    </source>
</evidence>
<accession>N1R1Z2</accession>
<sequence length="106" mass="11823">MGDYGDGGGARYSEPPGSFFIGIKGRCPLRLINRLCAQNVNTAEDMERVEPRVALWCIEPNPLLRPTIHQVVQILETNDGVKVRALPDPPDCYMESSPLTPQLRME</sequence>
<dbReference type="EnsemblPlants" id="EMT17398">
    <property type="protein sequence ID" value="EMT17398"/>
    <property type="gene ID" value="F775_14283"/>
</dbReference>
<protein>
    <recommendedName>
        <fullName evidence="2">Serine-threonine/tyrosine-protein kinase catalytic domain-containing protein</fullName>
    </recommendedName>
</protein>
<dbReference type="AlphaFoldDB" id="N1R1Z2"/>
<reference evidence="1" key="1">
    <citation type="submission" date="2015-06" db="UniProtKB">
        <authorList>
            <consortium name="EnsemblPlants"/>
        </authorList>
    </citation>
    <scope>IDENTIFICATION</scope>
</reference>
<evidence type="ECO:0000313" key="1">
    <source>
        <dbReference type="EnsemblPlants" id="EMT17398"/>
    </source>
</evidence>